<gene>
    <name evidence="2" type="ORF">BT62DRAFT_1003564</name>
</gene>
<sequence length="255" mass="28560">MFVLPEVLPASTQRYDIPSAARFAILQAACGHNICAKYERVDWMRLTPWWRHEEHIANPLVKSLMSLSGQFSSSRLFLILRLSELFNELSDAVRPWQPLLPPITPTGKKHPDSSFGPNIGIVCSGLAWTTNREKKVLADEFTPDVVRGWIEKSKVASEPTTTLQASVNLKRPTLRLSPLLRRMGELYTSALLFFLALSEDTVPDNHHHGLEFEFDCDAPKCRIYVHVLLDANHPDAPAATSPNGLSKLKAPTARD</sequence>
<keyword evidence="3" id="KW-1185">Reference proteome</keyword>
<proteinExistence type="predicted"/>
<dbReference type="OrthoDB" id="1711136at2759"/>
<evidence type="ECO:0000313" key="2">
    <source>
        <dbReference type="EMBL" id="KAG7448836.1"/>
    </source>
</evidence>
<dbReference type="RefSeq" id="XP_043042336.1">
    <property type="nucleotide sequence ID" value="XM_043176953.1"/>
</dbReference>
<feature type="region of interest" description="Disordered" evidence="1">
    <location>
        <begin position="235"/>
        <end position="255"/>
    </location>
</feature>
<dbReference type="Proteomes" id="UP000812287">
    <property type="component" value="Unassembled WGS sequence"/>
</dbReference>
<organism evidence="2 3">
    <name type="scientific">Guyanagaster necrorhizus</name>
    <dbReference type="NCBI Taxonomy" id="856835"/>
    <lineage>
        <taxon>Eukaryota</taxon>
        <taxon>Fungi</taxon>
        <taxon>Dikarya</taxon>
        <taxon>Basidiomycota</taxon>
        <taxon>Agaricomycotina</taxon>
        <taxon>Agaricomycetes</taxon>
        <taxon>Agaricomycetidae</taxon>
        <taxon>Agaricales</taxon>
        <taxon>Marasmiineae</taxon>
        <taxon>Physalacriaceae</taxon>
        <taxon>Guyanagaster</taxon>
    </lineage>
</organism>
<reference evidence="2" key="1">
    <citation type="submission" date="2020-11" db="EMBL/GenBank/DDBJ databases">
        <title>Adaptations for nitrogen fixation in a non-lichenized fungal sporocarp promotes dispersal by wood-feeding termites.</title>
        <authorList>
            <consortium name="DOE Joint Genome Institute"/>
            <person name="Koch R.A."/>
            <person name="Yoon G."/>
            <person name="Arayal U."/>
            <person name="Lail K."/>
            <person name="Amirebrahimi M."/>
            <person name="Labutti K."/>
            <person name="Lipzen A."/>
            <person name="Riley R."/>
            <person name="Barry K."/>
            <person name="Henrissat B."/>
            <person name="Grigoriev I.V."/>
            <person name="Herr J.R."/>
            <person name="Aime M.C."/>
        </authorList>
    </citation>
    <scope>NUCLEOTIDE SEQUENCE</scope>
    <source>
        <strain evidence="2">MCA 3950</strain>
    </source>
</reference>
<protein>
    <submittedName>
        <fullName evidence="2">Uncharacterized protein</fullName>
    </submittedName>
</protein>
<accession>A0A9P8AV77</accession>
<dbReference type="AlphaFoldDB" id="A0A9P8AV77"/>
<evidence type="ECO:0000313" key="3">
    <source>
        <dbReference type="Proteomes" id="UP000812287"/>
    </source>
</evidence>
<name>A0A9P8AV77_9AGAR</name>
<evidence type="ECO:0000256" key="1">
    <source>
        <dbReference type="SAM" id="MobiDB-lite"/>
    </source>
</evidence>
<dbReference type="EMBL" id="MU250529">
    <property type="protein sequence ID" value="KAG7448836.1"/>
    <property type="molecule type" value="Genomic_DNA"/>
</dbReference>
<comment type="caution">
    <text evidence="2">The sequence shown here is derived from an EMBL/GenBank/DDBJ whole genome shotgun (WGS) entry which is preliminary data.</text>
</comment>
<dbReference type="GeneID" id="66099240"/>